<dbReference type="Gramene" id="AET4Gv20440400.1">
    <property type="protein sequence ID" value="AET4Gv20440400.1"/>
    <property type="gene ID" value="AET4Gv20440400"/>
</dbReference>
<evidence type="ECO:0000313" key="2">
    <source>
        <dbReference type="EnsemblPlants" id="AET4Gv20440400.1"/>
    </source>
</evidence>
<evidence type="ECO:0000313" key="3">
    <source>
        <dbReference type="Proteomes" id="UP000015105"/>
    </source>
</evidence>
<dbReference type="AlphaFoldDB" id="A0A453I3Z4"/>
<dbReference type="Proteomes" id="UP000015105">
    <property type="component" value="Chromosome 4D"/>
</dbReference>
<evidence type="ECO:0000256" key="1">
    <source>
        <dbReference type="SAM" id="MobiDB-lite"/>
    </source>
</evidence>
<reference evidence="3" key="1">
    <citation type="journal article" date="2014" name="Science">
        <title>Ancient hybridizations among the ancestral genomes of bread wheat.</title>
        <authorList>
            <consortium name="International Wheat Genome Sequencing Consortium,"/>
            <person name="Marcussen T."/>
            <person name="Sandve S.R."/>
            <person name="Heier L."/>
            <person name="Spannagl M."/>
            <person name="Pfeifer M."/>
            <person name="Jakobsen K.S."/>
            <person name="Wulff B.B."/>
            <person name="Steuernagel B."/>
            <person name="Mayer K.F."/>
            <person name="Olsen O.A."/>
        </authorList>
    </citation>
    <scope>NUCLEOTIDE SEQUENCE [LARGE SCALE GENOMIC DNA]</scope>
    <source>
        <strain evidence="3">cv. AL8/78</strain>
    </source>
</reference>
<organism evidence="2 3">
    <name type="scientific">Aegilops tauschii subsp. strangulata</name>
    <name type="common">Goatgrass</name>
    <dbReference type="NCBI Taxonomy" id="200361"/>
    <lineage>
        <taxon>Eukaryota</taxon>
        <taxon>Viridiplantae</taxon>
        <taxon>Streptophyta</taxon>
        <taxon>Embryophyta</taxon>
        <taxon>Tracheophyta</taxon>
        <taxon>Spermatophyta</taxon>
        <taxon>Magnoliopsida</taxon>
        <taxon>Liliopsida</taxon>
        <taxon>Poales</taxon>
        <taxon>Poaceae</taxon>
        <taxon>BOP clade</taxon>
        <taxon>Pooideae</taxon>
        <taxon>Triticodae</taxon>
        <taxon>Triticeae</taxon>
        <taxon>Triticinae</taxon>
        <taxon>Aegilops</taxon>
    </lineage>
</organism>
<sequence>MATYTERHITSPSFVIDVPRLRQPRFVHDAPLISNLPSISRHGDGWIREGHSSKEMEPRQ</sequence>
<reference evidence="2" key="4">
    <citation type="submission" date="2019-03" db="UniProtKB">
        <authorList>
            <consortium name="EnsemblPlants"/>
        </authorList>
    </citation>
    <scope>IDENTIFICATION</scope>
</reference>
<name>A0A453I3Z4_AEGTS</name>
<keyword evidence="3" id="KW-1185">Reference proteome</keyword>
<feature type="compositionally biased region" description="Basic and acidic residues" evidence="1">
    <location>
        <begin position="41"/>
        <end position="60"/>
    </location>
</feature>
<protein>
    <submittedName>
        <fullName evidence="2">Uncharacterized protein</fullName>
    </submittedName>
</protein>
<dbReference type="EnsemblPlants" id="AET4Gv20440400.1">
    <property type="protein sequence ID" value="AET4Gv20440400.1"/>
    <property type="gene ID" value="AET4Gv20440400"/>
</dbReference>
<proteinExistence type="predicted"/>
<reference evidence="3" key="2">
    <citation type="journal article" date="2017" name="Nat. Plants">
        <title>The Aegilops tauschii genome reveals multiple impacts of transposons.</title>
        <authorList>
            <person name="Zhao G."/>
            <person name="Zou C."/>
            <person name="Li K."/>
            <person name="Wang K."/>
            <person name="Li T."/>
            <person name="Gao L."/>
            <person name="Zhang X."/>
            <person name="Wang H."/>
            <person name="Yang Z."/>
            <person name="Liu X."/>
            <person name="Jiang W."/>
            <person name="Mao L."/>
            <person name="Kong X."/>
            <person name="Jiao Y."/>
            <person name="Jia J."/>
        </authorList>
    </citation>
    <scope>NUCLEOTIDE SEQUENCE [LARGE SCALE GENOMIC DNA]</scope>
    <source>
        <strain evidence="3">cv. AL8/78</strain>
    </source>
</reference>
<feature type="region of interest" description="Disordered" evidence="1">
    <location>
        <begin position="40"/>
        <end position="60"/>
    </location>
</feature>
<accession>A0A453I3Z4</accession>
<reference evidence="2" key="5">
    <citation type="journal article" date="2021" name="G3 (Bethesda)">
        <title>Aegilops tauschii genome assembly Aet v5.0 features greater sequence contiguity and improved annotation.</title>
        <authorList>
            <person name="Wang L."/>
            <person name="Zhu T."/>
            <person name="Rodriguez J.C."/>
            <person name="Deal K.R."/>
            <person name="Dubcovsky J."/>
            <person name="McGuire P.E."/>
            <person name="Lux T."/>
            <person name="Spannagl M."/>
            <person name="Mayer K.F.X."/>
            <person name="Baldrich P."/>
            <person name="Meyers B.C."/>
            <person name="Huo N."/>
            <person name="Gu Y.Q."/>
            <person name="Zhou H."/>
            <person name="Devos K.M."/>
            <person name="Bennetzen J.L."/>
            <person name="Unver T."/>
            <person name="Budak H."/>
            <person name="Gulick P.J."/>
            <person name="Galiba G."/>
            <person name="Kalapos B."/>
            <person name="Nelson D.R."/>
            <person name="Li P."/>
            <person name="You F.M."/>
            <person name="Luo M.C."/>
            <person name="Dvorak J."/>
        </authorList>
    </citation>
    <scope>NUCLEOTIDE SEQUENCE [LARGE SCALE GENOMIC DNA]</scope>
    <source>
        <strain evidence="2">cv. AL8/78</strain>
    </source>
</reference>
<reference evidence="2" key="3">
    <citation type="journal article" date="2017" name="Nature">
        <title>Genome sequence of the progenitor of the wheat D genome Aegilops tauschii.</title>
        <authorList>
            <person name="Luo M.C."/>
            <person name="Gu Y.Q."/>
            <person name="Puiu D."/>
            <person name="Wang H."/>
            <person name="Twardziok S.O."/>
            <person name="Deal K.R."/>
            <person name="Huo N."/>
            <person name="Zhu T."/>
            <person name="Wang L."/>
            <person name="Wang Y."/>
            <person name="McGuire P.E."/>
            <person name="Liu S."/>
            <person name="Long H."/>
            <person name="Ramasamy R.K."/>
            <person name="Rodriguez J.C."/>
            <person name="Van S.L."/>
            <person name="Yuan L."/>
            <person name="Wang Z."/>
            <person name="Xia Z."/>
            <person name="Xiao L."/>
            <person name="Anderson O.D."/>
            <person name="Ouyang S."/>
            <person name="Liang Y."/>
            <person name="Zimin A.V."/>
            <person name="Pertea G."/>
            <person name="Qi P."/>
            <person name="Bennetzen J.L."/>
            <person name="Dai X."/>
            <person name="Dawson M.W."/>
            <person name="Muller H.G."/>
            <person name="Kugler K."/>
            <person name="Rivarola-Duarte L."/>
            <person name="Spannagl M."/>
            <person name="Mayer K.F.X."/>
            <person name="Lu F.H."/>
            <person name="Bevan M.W."/>
            <person name="Leroy P."/>
            <person name="Li P."/>
            <person name="You F.M."/>
            <person name="Sun Q."/>
            <person name="Liu Z."/>
            <person name="Lyons E."/>
            <person name="Wicker T."/>
            <person name="Salzberg S.L."/>
            <person name="Devos K.M."/>
            <person name="Dvorak J."/>
        </authorList>
    </citation>
    <scope>NUCLEOTIDE SEQUENCE [LARGE SCALE GENOMIC DNA]</scope>
    <source>
        <strain evidence="2">cv. AL8/78</strain>
    </source>
</reference>